<dbReference type="GO" id="GO:0022857">
    <property type="term" value="F:transmembrane transporter activity"/>
    <property type="evidence" value="ECO:0007669"/>
    <property type="project" value="InterPro"/>
</dbReference>
<feature type="transmembrane region" description="Helical" evidence="9">
    <location>
        <begin position="938"/>
        <end position="955"/>
    </location>
</feature>
<evidence type="ECO:0000313" key="12">
    <source>
        <dbReference type="Proteomes" id="UP000054383"/>
    </source>
</evidence>
<keyword evidence="12" id="KW-1185">Reference proteome</keyword>
<keyword evidence="6 7" id="KW-0408">Iron</keyword>
<keyword evidence="5" id="KW-0560">Oxidoreductase</keyword>
<evidence type="ECO:0000256" key="3">
    <source>
        <dbReference type="ARBA" id="ARBA00010617"/>
    </source>
</evidence>
<name>A0A0U1M0Q7_TALIS</name>
<dbReference type="OrthoDB" id="5519740at2759"/>
<dbReference type="PANTHER" id="PTHR24305">
    <property type="entry name" value="CYTOCHROME P450"/>
    <property type="match status" value="1"/>
</dbReference>
<dbReference type="GO" id="GO:0008168">
    <property type="term" value="F:methyltransferase activity"/>
    <property type="evidence" value="ECO:0007669"/>
    <property type="project" value="UniProtKB-KW"/>
</dbReference>
<evidence type="ECO:0000259" key="10">
    <source>
        <dbReference type="PROSITE" id="PS50850"/>
    </source>
</evidence>
<accession>A0A0U1M0Q7</accession>
<keyword evidence="11" id="KW-0808">Transferase</keyword>
<evidence type="ECO:0000256" key="8">
    <source>
        <dbReference type="SAM" id="MobiDB-lite"/>
    </source>
</evidence>
<dbReference type="InterPro" id="IPR036396">
    <property type="entry name" value="Cyt_P450_sf"/>
</dbReference>
<evidence type="ECO:0000256" key="7">
    <source>
        <dbReference type="PIRSR" id="PIRSR602401-1"/>
    </source>
</evidence>
<dbReference type="SUPFAM" id="SSF103473">
    <property type="entry name" value="MFS general substrate transporter"/>
    <property type="match status" value="1"/>
</dbReference>
<dbReference type="InterPro" id="IPR001128">
    <property type="entry name" value="Cyt_P450"/>
</dbReference>
<dbReference type="GO" id="GO:0016705">
    <property type="term" value="F:oxidoreductase activity, acting on paired donors, with incorporation or reduction of molecular oxygen"/>
    <property type="evidence" value="ECO:0007669"/>
    <property type="project" value="InterPro"/>
</dbReference>
<feature type="transmembrane region" description="Helical" evidence="9">
    <location>
        <begin position="867"/>
        <end position="885"/>
    </location>
</feature>
<dbReference type="AlphaFoldDB" id="A0A0U1M0Q7"/>
<feature type="transmembrane region" description="Helical" evidence="9">
    <location>
        <begin position="1006"/>
        <end position="1024"/>
    </location>
</feature>
<dbReference type="Gene3D" id="1.20.1250.20">
    <property type="entry name" value="MFS general substrate transporter like domains"/>
    <property type="match status" value="2"/>
</dbReference>
<feature type="transmembrane region" description="Helical" evidence="9">
    <location>
        <begin position="1030"/>
        <end position="1055"/>
    </location>
</feature>
<proteinExistence type="inferred from homology"/>
<dbReference type="InterPro" id="IPR050121">
    <property type="entry name" value="Cytochrome_P450_monoxygenase"/>
</dbReference>
<dbReference type="InterPro" id="IPR036259">
    <property type="entry name" value="MFS_trans_sf"/>
</dbReference>
<evidence type="ECO:0000256" key="6">
    <source>
        <dbReference type="ARBA" id="ARBA00023004"/>
    </source>
</evidence>
<dbReference type="Pfam" id="PF07690">
    <property type="entry name" value="MFS_1"/>
    <property type="match status" value="1"/>
</dbReference>
<dbReference type="InterPro" id="IPR011008">
    <property type="entry name" value="Dimeric_a/b-barrel"/>
</dbReference>
<reference evidence="11 12" key="1">
    <citation type="submission" date="2015-04" db="EMBL/GenBank/DDBJ databases">
        <authorList>
            <person name="Syromyatnikov M.Y."/>
            <person name="Popov V.N."/>
        </authorList>
    </citation>
    <scope>NUCLEOTIDE SEQUENCE [LARGE SCALE GENOMIC DNA]</scope>
    <source>
        <strain evidence="11">WF-38-12</strain>
    </source>
</reference>
<dbReference type="GO" id="GO:0004497">
    <property type="term" value="F:monooxygenase activity"/>
    <property type="evidence" value="ECO:0007669"/>
    <property type="project" value="InterPro"/>
</dbReference>
<feature type="compositionally biased region" description="Pro residues" evidence="8">
    <location>
        <begin position="720"/>
        <end position="733"/>
    </location>
</feature>
<feature type="transmembrane region" description="Helical" evidence="9">
    <location>
        <begin position="830"/>
        <end position="855"/>
    </location>
</feature>
<dbReference type="SUPFAM" id="SSF48264">
    <property type="entry name" value="Cytochrome P450"/>
    <property type="match status" value="1"/>
</dbReference>
<dbReference type="Proteomes" id="UP000054383">
    <property type="component" value="Unassembled WGS sequence"/>
</dbReference>
<dbReference type="Pfam" id="PF00067">
    <property type="entry name" value="p450"/>
    <property type="match status" value="1"/>
</dbReference>
<dbReference type="GO" id="GO:0005506">
    <property type="term" value="F:iron ion binding"/>
    <property type="evidence" value="ECO:0007669"/>
    <property type="project" value="InterPro"/>
</dbReference>
<gene>
    <name evidence="11" type="ORF">PISL3812_06201</name>
</gene>
<dbReference type="PRINTS" id="PR00385">
    <property type="entry name" value="P450"/>
</dbReference>
<feature type="region of interest" description="Disordered" evidence="8">
    <location>
        <begin position="667"/>
        <end position="735"/>
    </location>
</feature>
<keyword evidence="9" id="KW-0812">Transmembrane</keyword>
<organism evidence="11 12">
    <name type="scientific">Talaromyces islandicus</name>
    <name type="common">Penicillium islandicum</name>
    <dbReference type="NCBI Taxonomy" id="28573"/>
    <lineage>
        <taxon>Eukaryota</taxon>
        <taxon>Fungi</taxon>
        <taxon>Dikarya</taxon>
        <taxon>Ascomycota</taxon>
        <taxon>Pezizomycotina</taxon>
        <taxon>Eurotiomycetes</taxon>
        <taxon>Eurotiomycetidae</taxon>
        <taxon>Eurotiales</taxon>
        <taxon>Trichocomaceae</taxon>
        <taxon>Talaromyces</taxon>
        <taxon>Talaromyces sect. Islandici</taxon>
    </lineage>
</organism>
<dbReference type="GO" id="GO:0016020">
    <property type="term" value="C:membrane"/>
    <property type="evidence" value="ECO:0007669"/>
    <property type="project" value="UniProtKB-SubCell"/>
</dbReference>
<dbReference type="SUPFAM" id="SSF54909">
    <property type="entry name" value="Dimeric alpha+beta barrel"/>
    <property type="match status" value="1"/>
</dbReference>
<comment type="subcellular location">
    <subcellularLocation>
        <location evidence="2">Membrane</location>
        <topology evidence="2">Multi-pass membrane protein</topology>
    </subcellularLocation>
</comment>
<evidence type="ECO:0000256" key="2">
    <source>
        <dbReference type="ARBA" id="ARBA00004141"/>
    </source>
</evidence>
<dbReference type="InterPro" id="IPR017972">
    <property type="entry name" value="Cyt_P450_CS"/>
</dbReference>
<dbReference type="GO" id="GO:0020037">
    <property type="term" value="F:heme binding"/>
    <property type="evidence" value="ECO:0007669"/>
    <property type="project" value="InterPro"/>
</dbReference>
<dbReference type="PRINTS" id="PR00463">
    <property type="entry name" value="EP450I"/>
</dbReference>
<keyword evidence="4 7" id="KW-0479">Metal-binding</keyword>
<feature type="transmembrane region" description="Helical" evidence="9">
    <location>
        <begin position="897"/>
        <end position="917"/>
    </location>
</feature>
<dbReference type="Gene3D" id="3.30.70.1060">
    <property type="entry name" value="Dimeric alpha+beta barrel"/>
    <property type="match status" value="1"/>
</dbReference>
<dbReference type="InterPro" id="IPR020846">
    <property type="entry name" value="MFS_dom"/>
</dbReference>
<feature type="transmembrane region" description="Helical" evidence="9">
    <location>
        <begin position="1095"/>
        <end position="1119"/>
    </location>
</feature>
<dbReference type="PROSITE" id="PS00086">
    <property type="entry name" value="CYTOCHROME_P450"/>
    <property type="match status" value="1"/>
</dbReference>
<keyword evidence="11" id="KW-0489">Methyltransferase</keyword>
<keyword evidence="7" id="KW-0349">Heme</keyword>
<dbReference type="EMBL" id="CVMT01000005">
    <property type="protein sequence ID" value="CRG89165.1"/>
    <property type="molecule type" value="Genomic_DNA"/>
</dbReference>
<feature type="transmembrane region" description="Helical" evidence="9">
    <location>
        <begin position="1067"/>
        <end position="1089"/>
    </location>
</feature>
<dbReference type="PANTHER" id="PTHR24305:SF232">
    <property type="entry name" value="P450, PUTATIVE (EUROFUNG)-RELATED"/>
    <property type="match status" value="1"/>
</dbReference>
<feature type="transmembrane region" description="Helical" evidence="9">
    <location>
        <begin position="808"/>
        <end position="824"/>
    </location>
</feature>
<keyword evidence="9" id="KW-0472">Membrane</keyword>
<evidence type="ECO:0000256" key="4">
    <source>
        <dbReference type="ARBA" id="ARBA00022723"/>
    </source>
</evidence>
<protein>
    <submittedName>
        <fullName evidence="11">Pisatin demethylase</fullName>
    </submittedName>
</protein>
<keyword evidence="9" id="KW-1133">Transmembrane helix</keyword>
<evidence type="ECO:0000313" key="11">
    <source>
        <dbReference type="EMBL" id="CRG89165.1"/>
    </source>
</evidence>
<dbReference type="GO" id="GO:0032259">
    <property type="term" value="P:methylation"/>
    <property type="evidence" value="ECO:0007669"/>
    <property type="project" value="UniProtKB-KW"/>
</dbReference>
<sequence length="1128" mass="124543">MASTEAPKFEYLCIIIDKPGTNAKRMEFRSIHVQGLRPLMESNTLISGGLFLLPFITSRIIRIIEAQSDYRHSETPPFKGSMVVIKATSVQEARDILAKDVYAQKGVWDLENAQIFPPEKFAEQVGLVQGLLSVSNQDVIPFTWIIGLALIVIFSLPYVRDPFKGIPGPFLARWTAWWNVYYSRKGNMHRNMMAMHKKYGTLVRTGPNEISISNPEAFNIIYGAGTGFRKSDWYSVWQGTRKWDLFGERNTEIHRSQRRLVANIYSLSNMKKLEPYVDSAIAVFISKMAEMSGKQIDISYWTHLFGFDVIGEVTFSKRFGFMESGRDDGAFAIIENSLRSAAWSGYVPWLYWLNARLTPIIGNHLAVTARQGSLLKMAAAAIAERKERGSSHADILAQFFEIQKEKPVFDDISLTSQVSSNIFAGSDSTAISLSAMLLYLLKNPEKKKVLLDEIEAMAQKNNVRQYGIFSLEMANDMPYLQAVMWEAMRLHPAIGMNIGRRVPQGGVTIDGRYYPEGTTLSMNAWVINRDKKIFGEDSDVFRPERWMEDPERVGDMKRIFFSFGAGARFCLGRHIAWLEMSKLIPSLFHSFNIDLATPDLQITEHVISFVKIEVRTRRCSGEGQHSTRRFLSVFSTTVNLITSVAGGLTFHRRQIPAERHKMSRVVEHSLAESSPAQDSAGPPSQSSSTINPSTELDEKHAEDVTGPAAVESQASDEEAAPPPPAEAQEPPPNGGTQAWLTVLGAHFLFCNSWGIANAFGTFQTYYELDLLKHSSPSDIAWIGSIQSWLLLFVGALSGPIYDAGYSRALIIGGSFFSVFGQMMLSLCHNYWQILLAQGICVGIGGGMLCMIGNLIASQYFTTKLSTATGIAAAGSSLGGVIYPIVFHRLQPSIGFGWTTRVIGFITLGLQLVAIMVLKPRVKPQARRGLLDLAAFKEVPYTVFTVSVFVGFLGLYQPFFYVQSFAIQTGLTNSNLGFYLLSILNATSAFGRVLPGMVSDKIGAMNAMIPCAFLSALLAFCLIAVNNAAGIIVLMILYGFFSGTFVSSPTATIIRLSAHNRAMTGTRLGQAFAIISFGYLIGTPVGGVVLDQHGFNALWIFTGAIIVGSGLILMLARYFYKGLSLTAIG</sequence>
<feature type="transmembrane region" description="Helical" evidence="9">
    <location>
        <begin position="779"/>
        <end position="801"/>
    </location>
</feature>
<feature type="domain" description="Major facilitator superfamily (MFS) profile" evidence="10">
    <location>
        <begin position="737"/>
        <end position="1119"/>
    </location>
</feature>
<feature type="compositionally biased region" description="Polar residues" evidence="8">
    <location>
        <begin position="671"/>
        <end position="694"/>
    </location>
</feature>
<feature type="binding site" description="axial binding residue" evidence="7">
    <location>
        <position position="570"/>
    </location>
    <ligand>
        <name>heme</name>
        <dbReference type="ChEBI" id="CHEBI:30413"/>
    </ligand>
    <ligandPart>
        <name>Fe</name>
        <dbReference type="ChEBI" id="CHEBI:18248"/>
    </ligandPart>
</feature>
<dbReference type="Gene3D" id="1.10.630.10">
    <property type="entry name" value="Cytochrome P450"/>
    <property type="match status" value="1"/>
</dbReference>
<dbReference type="InterPro" id="IPR002401">
    <property type="entry name" value="Cyt_P450_E_grp-I"/>
</dbReference>
<comment type="similarity">
    <text evidence="3">Belongs to the cytochrome P450 family.</text>
</comment>
<evidence type="ECO:0000256" key="1">
    <source>
        <dbReference type="ARBA" id="ARBA00001971"/>
    </source>
</evidence>
<evidence type="ECO:0000256" key="5">
    <source>
        <dbReference type="ARBA" id="ARBA00023002"/>
    </source>
</evidence>
<evidence type="ECO:0000256" key="9">
    <source>
        <dbReference type="SAM" id="Phobius"/>
    </source>
</evidence>
<dbReference type="InterPro" id="IPR011701">
    <property type="entry name" value="MFS"/>
</dbReference>
<dbReference type="PROSITE" id="PS50850">
    <property type="entry name" value="MFS"/>
    <property type="match status" value="1"/>
</dbReference>
<comment type="cofactor">
    <cofactor evidence="1 7">
        <name>heme</name>
        <dbReference type="ChEBI" id="CHEBI:30413"/>
    </cofactor>
</comment>
<dbReference type="CDD" id="cd11060">
    <property type="entry name" value="CYP57A1-like"/>
    <property type="match status" value="1"/>
</dbReference>
<dbReference type="CDD" id="cd17352">
    <property type="entry name" value="MFS_MCT_SLC16"/>
    <property type="match status" value="1"/>
</dbReference>